<name>A0ABQ2M8S8_9ACTN</name>
<keyword evidence="2" id="KW-1185">Reference proteome</keyword>
<gene>
    <name evidence="1" type="ORF">GCM10012286_43410</name>
</gene>
<dbReference type="Proteomes" id="UP000656881">
    <property type="component" value="Unassembled WGS sequence"/>
</dbReference>
<protein>
    <recommendedName>
        <fullName evidence="3">Secreted protein</fullName>
    </recommendedName>
</protein>
<comment type="caution">
    <text evidence="1">The sequence shown here is derived from an EMBL/GenBank/DDBJ whole genome shotgun (WGS) entry which is preliminary data.</text>
</comment>
<evidence type="ECO:0000313" key="2">
    <source>
        <dbReference type="Proteomes" id="UP000656881"/>
    </source>
</evidence>
<accession>A0ABQ2M8S8</accession>
<sequence>MKGMKAMKVRTAGPLAVAGVVLSVLVVGSPLAVADSSAQAKFFTGGGRGPTAAVAIQSAVGDAESSAGAEQLYTCTLAGEPLVFESFNDPNFGHVFRAEATVSCTA</sequence>
<organism evidence="1 2">
    <name type="scientific">Streptomyces lasiicapitis</name>
    <dbReference type="NCBI Taxonomy" id="1923961"/>
    <lineage>
        <taxon>Bacteria</taxon>
        <taxon>Bacillati</taxon>
        <taxon>Actinomycetota</taxon>
        <taxon>Actinomycetes</taxon>
        <taxon>Kitasatosporales</taxon>
        <taxon>Streptomycetaceae</taxon>
        <taxon>Streptomyces</taxon>
    </lineage>
</organism>
<dbReference type="EMBL" id="BMNG01000009">
    <property type="protein sequence ID" value="GGO48247.1"/>
    <property type="molecule type" value="Genomic_DNA"/>
</dbReference>
<dbReference type="RefSeq" id="WP_194492291.1">
    <property type="nucleotide sequence ID" value="NZ_BMNG01000009.1"/>
</dbReference>
<evidence type="ECO:0008006" key="3">
    <source>
        <dbReference type="Google" id="ProtNLM"/>
    </source>
</evidence>
<reference evidence="2" key="1">
    <citation type="journal article" date="2019" name="Int. J. Syst. Evol. Microbiol.">
        <title>The Global Catalogue of Microorganisms (GCM) 10K type strain sequencing project: providing services to taxonomists for standard genome sequencing and annotation.</title>
        <authorList>
            <consortium name="The Broad Institute Genomics Platform"/>
            <consortium name="The Broad Institute Genome Sequencing Center for Infectious Disease"/>
            <person name="Wu L."/>
            <person name="Ma J."/>
        </authorList>
    </citation>
    <scope>NUCLEOTIDE SEQUENCE [LARGE SCALE GENOMIC DNA]</scope>
    <source>
        <strain evidence="2">CGMCC 4.7349</strain>
    </source>
</reference>
<proteinExistence type="predicted"/>
<evidence type="ECO:0000313" key="1">
    <source>
        <dbReference type="EMBL" id="GGO48247.1"/>
    </source>
</evidence>